<protein>
    <submittedName>
        <fullName evidence="1">Uncharacterized protein</fullName>
    </submittedName>
</protein>
<name>A0ABR6YA11_9BURK</name>
<proteinExistence type="predicted"/>
<accession>A0ABR6YA11</accession>
<dbReference type="Proteomes" id="UP000624279">
    <property type="component" value="Unassembled WGS sequence"/>
</dbReference>
<sequence>MSTPIAAVASSAGPLTGQKARASNNFTLLNGGQLVVSAPVGVVFSISQDKSGSDPTPVSDATNGTVIESGKLSTNTNYYIASPKNAAGNFVVTLSTQ</sequence>
<keyword evidence="2" id="KW-1185">Reference proteome</keyword>
<organism evidence="1 2">
    <name type="scientific">Undibacterium flavidum</name>
    <dbReference type="NCBI Taxonomy" id="2762297"/>
    <lineage>
        <taxon>Bacteria</taxon>
        <taxon>Pseudomonadati</taxon>
        <taxon>Pseudomonadota</taxon>
        <taxon>Betaproteobacteria</taxon>
        <taxon>Burkholderiales</taxon>
        <taxon>Oxalobacteraceae</taxon>
        <taxon>Undibacterium</taxon>
    </lineage>
</organism>
<dbReference type="RefSeq" id="WP_186941508.1">
    <property type="nucleotide sequence ID" value="NZ_JACOGA010000006.1"/>
</dbReference>
<comment type="caution">
    <text evidence="1">The sequence shown here is derived from an EMBL/GenBank/DDBJ whole genome shotgun (WGS) entry which is preliminary data.</text>
</comment>
<dbReference type="EMBL" id="JACOGA010000006">
    <property type="protein sequence ID" value="MBC3873469.1"/>
    <property type="molecule type" value="Genomic_DNA"/>
</dbReference>
<gene>
    <name evidence="1" type="ORF">H8K55_07720</name>
</gene>
<reference evidence="1 2" key="1">
    <citation type="submission" date="2020-08" db="EMBL/GenBank/DDBJ databases">
        <title>Novel species isolated from subtropical streams in China.</title>
        <authorList>
            <person name="Lu H."/>
        </authorList>
    </citation>
    <scope>NUCLEOTIDE SEQUENCE [LARGE SCALE GENOMIC DNA]</scope>
    <source>
        <strain evidence="1 2">LX15W</strain>
    </source>
</reference>
<evidence type="ECO:0000313" key="2">
    <source>
        <dbReference type="Proteomes" id="UP000624279"/>
    </source>
</evidence>
<evidence type="ECO:0000313" key="1">
    <source>
        <dbReference type="EMBL" id="MBC3873469.1"/>
    </source>
</evidence>